<dbReference type="Pfam" id="PF17919">
    <property type="entry name" value="RT_RNaseH_2"/>
    <property type="match status" value="1"/>
</dbReference>
<dbReference type="Pfam" id="PF00078">
    <property type="entry name" value="RVT_1"/>
    <property type="match status" value="1"/>
</dbReference>
<feature type="domain" description="Integrase catalytic" evidence="3">
    <location>
        <begin position="603"/>
        <end position="762"/>
    </location>
</feature>
<proteinExistence type="predicted"/>
<evidence type="ECO:0000313" key="5">
    <source>
        <dbReference type="WBParaSite" id="SPAL_0000766600.1"/>
    </source>
</evidence>
<dbReference type="SUPFAM" id="SSF56672">
    <property type="entry name" value="DNA/RNA polymerases"/>
    <property type="match status" value="1"/>
</dbReference>
<dbReference type="InterPro" id="IPR041577">
    <property type="entry name" value="RT_RNaseH_2"/>
</dbReference>
<dbReference type="InterPro" id="IPR036397">
    <property type="entry name" value="RNaseH_sf"/>
</dbReference>
<dbReference type="InterPro" id="IPR001584">
    <property type="entry name" value="Integrase_cat-core"/>
</dbReference>
<dbReference type="CDD" id="cd09274">
    <property type="entry name" value="RNase_HI_RT_Ty3"/>
    <property type="match status" value="1"/>
</dbReference>
<organism evidence="4 5">
    <name type="scientific">Strongyloides papillosus</name>
    <name type="common">Intestinal threadworm</name>
    <dbReference type="NCBI Taxonomy" id="174720"/>
    <lineage>
        <taxon>Eukaryota</taxon>
        <taxon>Metazoa</taxon>
        <taxon>Ecdysozoa</taxon>
        <taxon>Nematoda</taxon>
        <taxon>Chromadorea</taxon>
        <taxon>Rhabditida</taxon>
        <taxon>Tylenchina</taxon>
        <taxon>Panagrolaimomorpha</taxon>
        <taxon>Strongyloidoidea</taxon>
        <taxon>Strongyloididae</taxon>
        <taxon>Strongyloides</taxon>
    </lineage>
</organism>
<accession>A0A0N5BP40</accession>
<dbReference type="Gene3D" id="3.30.420.10">
    <property type="entry name" value="Ribonuclease H-like superfamily/Ribonuclease H"/>
    <property type="match status" value="1"/>
</dbReference>
<keyword evidence="4" id="KW-1185">Reference proteome</keyword>
<dbReference type="InterPro" id="IPR043502">
    <property type="entry name" value="DNA/RNA_pol_sf"/>
</dbReference>
<dbReference type="InterPro" id="IPR012337">
    <property type="entry name" value="RNaseH-like_sf"/>
</dbReference>
<dbReference type="Gene3D" id="3.10.10.10">
    <property type="entry name" value="HIV Type 1 Reverse Transcriptase, subunit A, domain 1"/>
    <property type="match status" value="1"/>
</dbReference>
<dbReference type="GO" id="GO:0003676">
    <property type="term" value="F:nucleic acid binding"/>
    <property type="evidence" value="ECO:0007669"/>
    <property type="project" value="InterPro"/>
</dbReference>
<dbReference type="SUPFAM" id="SSF53098">
    <property type="entry name" value="Ribonuclease H-like"/>
    <property type="match status" value="1"/>
</dbReference>
<dbReference type="InterPro" id="IPR041588">
    <property type="entry name" value="Integrase_H2C2"/>
</dbReference>
<dbReference type="Gene3D" id="3.30.70.270">
    <property type="match status" value="2"/>
</dbReference>
<dbReference type="InterPro" id="IPR043128">
    <property type="entry name" value="Rev_trsase/Diguanyl_cyclase"/>
</dbReference>
<dbReference type="Pfam" id="PF17921">
    <property type="entry name" value="Integrase_H2C2"/>
    <property type="match status" value="1"/>
</dbReference>
<evidence type="ECO:0000313" key="4">
    <source>
        <dbReference type="Proteomes" id="UP000046392"/>
    </source>
</evidence>
<dbReference type="Gene3D" id="1.10.340.70">
    <property type="match status" value="1"/>
</dbReference>
<dbReference type="GO" id="GO:0042575">
    <property type="term" value="C:DNA polymerase complex"/>
    <property type="evidence" value="ECO:0007669"/>
    <property type="project" value="UniProtKB-ARBA"/>
</dbReference>
<dbReference type="PANTHER" id="PTHR37984:SF5">
    <property type="entry name" value="PROTEIN NYNRIN-LIKE"/>
    <property type="match status" value="1"/>
</dbReference>
<dbReference type="WBParaSite" id="SPAL_0000766600.1">
    <property type="protein sequence ID" value="SPAL_0000766600.1"/>
    <property type="gene ID" value="SPAL_0000766600"/>
</dbReference>
<dbReference type="Pfam" id="PF00665">
    <property type="entry name" value="rve"/>
    <property type="match status" value="1"/>
</dbReference>
<dbReference type="CDD" id="cd01647">
    <property type="entry name" value="RT_LTR"/>
    <property type="match status" value="1"/>
</dbReference>
<protein>
    <recommendedName>
        <fullName evidence="1">RNA-directed DNA polymerase</fullName>
        <ecNumber evidence="1">2.7.7.49</ecNumber>
    </recommendedName>
</protein>
<evidence type="ECO:0000256" key="1">
    <source>
        <dbReference type="ARBA" id="ARBA00012493"/>
    </source>
</evidence>
<dbReference type="InterPro" id="IPR050951">
    <property type="entry name" value="Retrovirus_Pol_polyprotein"/>
</dbReference>
<dbReference type="PANTHER" id="PTHR37984">
    <property type="entry name" value="PROTEIN CBG26694"/>
    <property type="match status" value="1"/>
</dbReference>
<sequence length="881" mass="102548">MIIGSEVIHASEMIIDYKNLSLFVCDRPLKHLSVTKNETKTNNVVASMSIVDDFQLKEIEDLKNEFYDVISFDKNRIGLSKLMAPTLKVVDSNLPKLPRYFLPSHQIPIVEEQISQWLNSGTIKEDFYVKYLQNLVCTRKKDGTWRVCLNCKPLNSKLQDYYYPSPTLKQIIPILSNGDWYTCLDLCQFFTQIGLDDESSQYLGFVALNGKTYKFTRLIYGLKPASSIAQRLINEVTHKFKNVVAYIDDLIVTTRGSFSQHIQDVRNLLIELREMNLVLNGPKCQFACKQVEYLGFKFDSNGMSISDHTTKAMKEYPDIDTHSKMHRFVGKVNYIRYFIPRLAELQKPLDEMIARPKSQFRYTSECQNAFRKIINSIVNATKLQLPDTSRPFTLVTDASHDCYAGILLQESPQHNNKLMPICYFSKRSPAKKKKVPALYMELKAIVKACQYFHQWIINTPTVVLTDHKPLLYVIKDNLDHKLYSYINELNIYNLTIKYIKGSKNILADTLSRAYINRISISENAETLKLQKFDNLSDEQKKEYFKQLHDDMAHLSYHKTYPLLRRRYNWKNIAKEYREYCEKCKVCLERDSPHAGKFKMTSISSSFPMERLTMDVCGPFRKSLSGNVHYLAAIDTLSRYLFTCPIPDTKTDSIIKALQEIIYRAGSPMYLKSDRAKYFESEKLAEFAKDHSIILEKGTAYKHTSQSLVERSFRTLHQLMSKSIEEQNYNKWDELLPKLTFIYNSSIHPISGRAPHDIFHGWSPRLPKDSHTSTDPRNLVDYEETTLQRLASFKIAKEMMVRIREQLSDQEEKEPTRLSTLTPGCKVYIKRPVTRTMLSQKHIKEWQPGFFLRRREGDTCIVSSKKGRQFKLHVDRVKEDPN</sequence>
<name>A0A0N5BP40_STREA</name>
<dbReference type="EC" id="2.7.7.49" evidence="1"/>
<dbReference type="Proteomes" id="UP000046392">
    <property type="component" value="Unplaced"/>
</dbReference>
<dbReference type="PROSITE" id="PS50994">
    <property type="entry name" value="INTEGRASE"/>
    <property type="match status" value="1"/>
</dbReference>
<dbReference type="STRING" id="174720.A0A0N5BP40"/>
<dbReference type="GO" id="GO:0003964">
    <property type="term" value="F:RNA-directed DNA polymerase activity"/>
    <property type="evidence" value="ECO:0007669"/>
    <property type="project" value="UniProtKB-EC"/>
</dbReference>
<keyword evidence="2" id="KW-0511">Multifunctional enzyme</keyword>
<evidence type="ECO:0000256" key="2">
    <source>
        <dbReference type="ARBA" id="ARBA00023268"/>
    </source>
</evidence>
<evidence type="ECO:0000259" key="3">
    <source>
        <dbReference type="PROSITE" id="PS50994"/>
    </source>
</evidence>
<dbReference type="InterPro" id="IPR000477">
    <property type="entry name" value="RT_dom"/>
</dbReference>
<dbReference type="AlphaFoldDB" id="A0A0N5BP40"/>
<reference evidence="5" key="1">
    <citation type="submission" date="2017-02" db="UniProtKB">
        <authorList>
            <consortium name="WormBaseParasite"/>
        </authorList>
    </citation>
    <scope>IDENTIFICATION</scope>
</reference>
<dbReference type="GO" id="GO:0015074">
    <property type="term" value="P:DNA integration"/>
    <property type="evidence" value="ECO:0007669"/>
    <property type="project" value="InterPro"/>
</dbReference>